<comment type="caution">
    <text evidence="1">The sequence shown here is derived from an EMBL/GenBank/DDBJ whole genome shotgun (WGS) entry which is preliminary data.</text>
</comment>
<dbReference type="Proteomes" id="UP001341840">
    <property type="component" value="Unassembled WGS sequence"/>
</dbReference>
<feature type="non-terminal residue" evidence="1">
    <location>
        <position position="1"/>
    </location>
</feature>
<organism evidence="1 2">
    <name type="scientific">Stylosanthes scabra</name>
    <dbReference type="NCBI Taxonomy" id="79078"/>
    <lineage>
        <taxon>Eukaryota</taxon>
        <taxon>Viridiplantae</taxon>
        <taxon>Streptophyta</taxon>
        <taxon>Embryophyta</taxon>
        <taxon>Tracheophyta</taxon>
        <taxon>Spermatophyta</taxon>
        <taxon>Magnoliopsida</taxon>
        <taxon>eudicotyledons</taxon>
        <taxon>Gunneridae</taxon>
        <taxon>Pentapetalae</taxon>
        <taxon>rosids</taxon>
        <taxon>fabids</taxon>
        <taxon>Fabales</taxon>
        <taxon>Fabaceae</taxon>
        <taxon>Papilionoideae</taxon>
        <taxon>50 kb inversion clade</taxon>
        <taxon>dalbergioids sensu lato</taxon>
        <taxon>Dalbergieae</taxon>
        <taxon>Pterocarpus clade</taxon>
        <taxon>Stylosanthes</taxon>
    </lineage>
</organism>
<dbReference type="Gene3D" id="2.40.50.140">
    <property type="entry name" value="Nucleic acid-binding proteins"/>
    <property type="match status" value="1"/>
</dbReference>
<protein>
    <submittedName>
        <fullName evidence="1">Uncharacterized protein</fullName>
    </submittedName>
</protein>
<gene>
    <name evidence="1" type="ORF">PIB30_103719</name>
</gene>
<accession>A0ABU6SYI5</accession>
<proteinExistence type="predicted"/>
<dbReference type="InterPro" id="IPR012340">
    <property type="entry name" value="NA-bd_OB-fold"/>
</dbReference>
<feature type="non-terminal residue" evidence="1">
    <location>
        <position position="124"/>
    </location>
</feature>
<keyword evidence="2" id="KW-1185">Reference proteome</keyword>
<evidence type="ECO:0000313" key="1">
    <source>
        <dbReference type="EMBL" id="MED6141467.1"/>
    </source>
</evidence>
<sequence length="124" mass="14162">VVPVQEPSFPLDVFNFKSFADLLSAEHLDESKIFDIMGEVVGKEEPREVLTSKGVRVKRMVVVLQDLGFKVEVVAFDGTACITLLLWDRECKYLCEIEANDLLKKEVNDSEEHHSHLDKMLDKK</sequence>
<dbReference type="EMBL" id="JASCZI010063845">
    <property type="protein sequence ID" value="MED6141467.1"/>
    <property type="molecule type" value="Genomic_DNA"/>
</dbReference>
<evidence type="ECO:0000313" key="2">
    <source>
        <dbReference type="Proteomes" id="UP001341840"/>
    </source>
</evidence>
<name>A0ABU6SYI5_9FABA</name>
<reference evidence="1 2" key="1">
    <citation type="journal article" date="2023" name="Plants (Basel)">
        <title>Bridging the Gap: Combining Genomics and Transcriptomics Approaches to Understand Stylosanthes scabra, an Orphan Legume from the Brazilian Caatinga.</title>
        <authorList>
            <person name="Ferreira-Neto J.R.C."/>
            <person name="da Silva M.D."/>
            <person name="Binneck E."/>
            <person name="de Melo N.F."/>
            <person name="da Silva R.H."/>
            <person name="de Melo A.L.T.M."/>
            <person name="Pandolfi V."/>
            <person name="Bustamante F.O."/>
            <person name="Brasileiro-Vidal A.C."/>
            <person name="Benko-Iseppon A.M."/>
        </authorList>
    </citation>
    <scope>NUCLEOTIDE SEQUENCE [LARGE SCALE GENOMIC DNA]</scope>
    <source>
        <tissue evidence="1">Leaves</tissue>
    </source>
</reference>